<dbReference type="Proteomes" id="UP000484255">
    <property type="component" value="Unassembled WGS sequence"/>
</dbReference>
<organism evidence="1 2">
    <name type="scientific">Ideonella livida</name>
    <dbReference type="NCBI Taxonomy" id="2707176"/>
    <lineage>
        <taxon>Bacteria</taxon>
        <taxon>Pseudomonadati</taxon>
        <taxon>Pseudomonadota</taxon>
        <taxon>Betaproteobacteria</taxon>
        <taxon>Burkholderiales</taxon>
        <taxon>Sphaerotilaceae</taxon>
        <taxon>Ideonella</taxon>
    </lineage>
</organism>
<evidence type="ECO:0000313" key="1">
    <source>
        <dbReference type="EMBL" id="NDY91510.1"/>
    </source>
</evidence>
<evidence type="ECO:0000313" key="2">
    <source>
        <dbReference type="Proteomes" id="UP000484255"/>
    </source>
</evidence>
<dbReference type="AlphaFoldDB" id="A0A7C9PHS8"/>
<dbReference type="EMBL" id="JAAGOH010000010">
    <property type="protein sequence ID" value="NDY91510.1"/>
    <property type="molecule type" value="Genomic_DNA"/>
</dbReference>
<sequence>MAAHVEVVGNDLEGVALVLVVGNLRGRAHRRAQHTAVVLFQRHAQATHVRGIPPAHLLFVQGDQGVEGLCRVGVCPRAKRAVLVMLQLQEGKLLGEVEVLELLTGLNVRRGVDGLGPMCLQAAGTTGLHGDALLARG</sequence>
<reference evidence="1 2" key="1">
    <citation type="submission" date="2020-02" db="EMBL/GenBank/DDBJ databases">
        <title>Ideonella bacterium strain TBM-1.</title>
        <authorList>
            <person name="Chen W.-M."/>
        </authorList>
    </citation>
    <scope>NUCLEOTIDE SEQUENCE [LARGE SCALE GENOMIC DNA]</scope>
    <source>
        <strain evidence="1 2">TBM-1</strain>
    </source>
</reference>
<protein>
    <submittedName>
        <fullName evidence="1">Uncharacterized protein</fullName>
    </submittedName>
</protein>
<name>A0A7C9PHS8_9BURK</name>
<dbReference type="RefSeq" id="WP_163457368.1">
    <property type="nucleotide sequence ID" value="NZ_JAAGOH010000010.1"/>
</dbReference>
<gene>
    <name evidence="1" type="ORF">G3A44_09955</name>
</gene>
<keyword evidence="2" id="KW-1185">Reference proteome</keyword>
<comment type="caution">
    <text evidence="1">The sequence shown here is derived from an EMBL/GenBank/DDBJ whole genome shotgun (WGS) entry which is preliminary data.</text>
</comment>
<accession>A0A7C9PHS8</accession>
<proteinExistence type="predicted"/>